<comment type="caution">
    <text evidence="1">The sequence shown here is derived from an EMBL/GenBank/DDBJ whole genome shotgun (WGS) entry which is preliminary data.</text>
</comment>
<reference evidence="1 2" key="1">
    <citation type="submission" date="2022-10" db="EMBL/GenBank/DDBJ databases">
        <title>Luteolibacter flavescens strain MCCC 1K03193, whole genome shotgun sequencing project.</title>
        <authorList>
            <person name="Zhao G."/>
            <person name="Shen L."/>
        </authorList>
    </citation>
    <scope>NUCLEOTIDE SEQUENCE [LARGE SCALE GENOMIC DNA]</scope>
    <source>
        <strain evidence="1 2">MCCC 1K03193</strain>
    </source>
</reference>
<evidence type="ECO:0000313" key="1">
    <source>
        <dbReference type="EMBL" id="MCW1884208.1"/>
    </source>
</evidence>
<accession>A0ABT3FKV4</accession>
<dbReference type="EMBL" id="JAPDDS010000002">
    <property type="protein sequence ID" value="MCW1884208.1"/>
    <property type="molecule type" value="Genomic_DNA"/>
</dbReference>
<proteinExistence type="predicted"/>
<gene>
    <name evidence="1" type="ORF">OKA04_05660</name>
</gene>
<sequence>MKSTLLKTLAATTLVATTQAEIHVLGTSWKERGVNAPEGTMIRTPGTIAATRGYLIMDQSVLTATPAAATYIEYGEIREAGVVTRYYTTDTDFTSFLADLISGDSGGRRLYGHMEVPVSLASPVNPMMPFSGTSMASGFPRKISFDQTVFQTATSNTVAGPRIVNADNFVLRSVLTGSGNPVTTKALTISEATDELIARLKRQGYTRTLVEAPTIVQDLPATLTLQDGQVSLLEAVLSPDSIPGAGDDFAAPTYQWYKGETAIVGAVGATYAITGGASTATNGAGQYHVVVSNAIGSVTSATVTVSPETTSFATNLQPSYTVIGGGTTTLSVVLAPAPITAPTYQWQKATVAGGPFVNVSDQYGGKSPSLLVIGGEAPPAGSPTGTTATGIGFYRLEVTTSKEKITSAVAQVVSQAPTGFAFSVNTPRFLSVPLTTPGTGTISATVVNGGTPTYQWYKAPLSAPTAFVQLDGSTSSSLQVSGTVADTKGPGVYRLVATSSGASPTSITSVDTVVTTAP</sequence>
<dbReference type="Proteomes" id="UP001207930">
    <property type="component" value="Unassembled WGS sequence"/>
</dbReference>
<evidence type="ECO:0008006" key="3">
    <source>
        <dbReference type="Google" id="ProtNLM"/>
    </source>
</evidence>
<organism evidence="1 2">
    <name type="scientific">Luteolibacter flavescens</name>
    <dbReference type="NCBI Taxonomy" id="1859460"/>
    <lineage>
        <taxon>Bacteria</taxon>
        <taxon>Pseudomonadati</taxon>
        <taxon>Verrucomicrobiota</taxon>
        <taxon>Verrucomicrobiia</taxon>
        <taxon>Verrucomicrobiales</taxon>
        <taxon>Verrucomicrobiaceae</taxon>
        <taxon>Luteolibacter</taxon>
    </lineage>
</organism>
<protein>
    <recommendedName>
        <fullName evidence="3">Ig-like domain-containing protein</fullName>
    </recommendedName>
</protein>
<dbReference type="RefSeq" id="WP_264500167.1">
    <property type="nucleotide sequence ID" value="NZ_JAPDDS010000002.1"/>
</dbReference>
<name>A0ABT3FKV4_9BACT</name>
<dbReference type="InterPro" id="IPR013783">
    <property type="entry name" value="Ig-like_fold"/>
</dbReference>
<keyword evidence="2" id="KW-1185">Reference proteome</keyword>
<evidence type="ECO:0000313" key="2">
    <source>
        <dbReference type="Proteomes" id="UP001207930"/>
    </source>
</evidence>
<dbReference type="Gene3D" id="2.60.40.10">
    <property type="entry name" value="Immunoglobulins"/>
    <property type="match status" value="1"/>
</dbReference>